<evidence type="ECO:0000313" key="3">
    <source>
        <dbReference type="Proteomes" id="UP001396334"/>
    </source>
</evidence>
<keyword evidence="3" id="KW-1185">Reference proteome</keyword>
<proteinExistence type="predicted"/>
<comment type="caution">
    <text evidence="2">The sequence shown here is derived from an EMBL/GenBank/DDBJ whole genome shotgun (WGS) entry which is preliminary data.</text>
</comment>
<evidence type="ECO:0000256" key="1">
    <source>
        <dbReference type="SAM" id="MobiDB-lite"/>
    </source>
</evidence>
<gene>
    <name evidence="2" type="ORF">V6N11_025899</name>
</gene>
<protein>
    <submittedName>
        <fullName evidence="2">Uncharacterized protein</fullName>
    </submittedName>
</protein>
<sequence>MPTGDSMVLAEEPTVSYPHESNQAVNDQIVEPIQAEPHISPPTDSVAPEEVDAVVVAERNTPSLVVVNDEPAISYVVIITCNHVNQLPILILCKRVAKLAYANPKSIVHNLNLFLLL</sequence>
<name>A0ABR2SU25_9ROSI</name>
<dbReference type="EMBL" id="JBBPBN010000011">
    <property type="protein sequence ID" value="KAK9028752.1"/>
    <property type="molecule type" value="Genomic_DNA"/>
</dbReference>
<accession>A0ABR2SU25</accession>
<evidence type="ECO:0000313" key="2">
    <source>
        <dbReference type="EMBL" id="KAK9028752.1"/>
    </source>
</evidence>
<feature type="region of interest" description="Disordered" evidence="1">
    <location>
        <begin position="1"/>
        <end position="21"/>
    </location>
</feature>
<dbReference type="Proteomes" id="UP001396334">
    <property type="component" value="Unassembled WGS sequence"/>
</dbReference>
<organism evidence="2 3">
    <name type="scientific">Hibiscus sabdariffa</name>
    <name type="common">roselle</name>
    <dbReference type="NCBI Taxonomy" id="183260"/>
    <lineage>
        <taxon>Eukaryota</taxon>
        <taxon>Viridiplantae</taxon>
        <taxon>Streptophyta</taxon>
        <taxon>Embryophyta</taxon>
        <taxon>Tracheophyta</taxon>
        <taxon>Spermatophyta</taxon>
        <taxon>Magnoliopsida</taxon>
        <taxon>eudicotyledons</taxon>
        <taxon>Gunneridae</taxon>
        <taxon>Pentapetalae</taxon>
        <taxon>rosids</taxon>
        <taxon>malvids</taxon>
        <taxon>Malvales</taxon>
        <taxon>Malvaceae</taxon>
        <taxon>Malvoideae</taxon>
        <taxon>Hibiscus</taxon>
    </lineage>
</organism>
<reference evidence="2 3" key="1">
    <citation type="journal article" date="2024" name="G3 (Bethesda)">
        <title>Genome assembly of Hibiscus sabdariffa L. provides insights into metabolisms of medicinal natural products.</title>
        <authorList>
            <person name="Kim T."/>
        </authorList>
    </citation>
    <scope>NUCLEOTIDE SEQUENCE [LARGE SCALE GENOMIC DNA]</scope>
    <source>
        <strain evidence="2">TK-2024</strain>
        <tissue evidence="2">Old leaves</tissue>
    </source>
</reference>